<feature type="signal peptide" evidence="2">
    <location>
        <begin position="1"/>
        <end position="34"/>
    </location>
</feature>
<protein>
    <submittedName>
        <fullName evidence="3">Uncharacterized protein</fullName>
    </submittedName>
</protein>
<dbReference type="Gene3D" id="2.60.20.10">
    <property type="entry name" value="Crystallins"/>
    <property type="match status" value="1"/>
</dbReference>
<evidence type="ECO:0000313" key="3">
    <source>
        <dbReference type="EMBL" id="WXB18774.1"/>
    </source>
</evidence>
<feature type="chain" id="PRO_5045506696" evidence="2">
    <location>
        <begin position="35"/>
        <end position="200"/>
    </location>
</feature>
<dbReference type="Proteomes" id="UP001370348">
    <property type="component" value="Chromosome"/>
</dbReference>
<keyword evidence="4" id="KW-1185">Reference proteome</keyword>
<proteinExistence type="predicted"/>
<keyword evidence="2" id="KW-0732">Signal</keyword>
<name>A0ABZ2M8F0_9BACT</name>
<evidence type="ECO:0000313" key="4">
    <source>
        <dbReference type="Proteomes" id="UP001370348"/>
    </source>
</evidence>
<evidence type="ECO:0000256" key="1">
    <source>
        <dbReference type="SAM" id="MobiDB-lite"/>
    </source>
</evidence>
<dbReference type="RefSeq" id="WP_394828401.1">
    <property type="nucleotide sequence ID" value="NZ_CP089984.1"/>
</dbReference>
<dbReference type="EMBL" id="CP089984">
    <property type="protein sequence ID" value="WXB18774.1"/>
    <property type="molecule type" value="Genomic_DNA"/>
</dbReference>
<dbReference type="PROSITE" id="PS51257">
    <property type="entry name" value="PROKAR_LIPOPROTEIN"/>
    <property type="match status" value="1"/>
</dbReference>
<sequence>MSRIFFSPSSLTKLCARSAAAAALLGTIACGAQGGSDDGDPSTDTNLQALQSDSSEAVTPSKICTVLIGKAAPGEQSPILSKSCNTDTDATLLSATGKPPVLLMEWFEHANNNPPSLTRIVAADECDADGYRLRATGFWANRISGFNSYNECNVVTGYDLVNLSGDRQTWSDHKPCACVLVPWVGSFMNDRIESFWIRKG</sequence>
<evidence type="ECO:0000256" key="2">
    <source>
        <dbReference type="SAM" id="SignalP"/>
    </source>
</evidence>
<organism evidence="3 4">
    <name type="scientific">Pendulispora albinea</name>
    <dbReference type="NCBI Taxonomy" id="2741071"/>
    <lineage>
        <taxon>Bacteria</taxon>
        <taxon>Pseudomonadati</taxon>
        <taxon>Myxococcota</taxon>
        <taxon>Myxococcia</taxon>
        <taxon>Myxococcales</taxon>
        <taxon>Sorangiineae</taxon>
        <taxon>Pendulisporaceae</taxon>
        <taxon>Pendulispora</taxon>
    </lineage>
</organism>
<reference evidence="3 4" key="1">
    <citation type="submission" date="2021-12" db="EMBL/GenBank/DDBJ databases">
        <title>Discovery of the Pendulisporaceae a myxobacterial family with distinct sporulation behavior and unique specialized metabolism.</title>
        <authorList>
            <person name="Garcia R."/>
            <person name="Popoff A."/>
            <person name="Bader C.D."/>
            <person name="Loehr J."/>
            <person name="Walesch S."/>
            <person name="Walt C."/>
            <person name="Boldt J."/>
            <person name="Bunk B."/>
            <person name="Haeckl F.J.F.P.J."/>
            <person name="Gunesch A.P."/>
            <person name="Birkelbach J."/>
            <person name="Nuebel U."/>
            <person name="Pietschmann T."/>
            <person name="Bach T."/>
            <person name="Mueller R."/>
        </authorList>
    </citation>
    <scope>NUCLEOTIDE SEQUENCE [LARGE SCALE GENOMIC DNA]</scope>
    <source>
        <strain evidence="3 4">MSr11954</strain>
    </source>
</reference>
<feature type="region of interest" description="Disordered" evidence="1">
    <location>
        <begin position="35"/>
        <end position="54"/>
    </location>
</feature>
<gene>
    <name evidence="3" type="ORF">LZC94_16240</name>
</gene>
<accession>A0ABZ2M8F0</accession>